<dbReference type="Gene3D" id="2.30.30.240">
    <property type="entry name" value="PRC-barrel domain"/>
    <property type="match status" value="1"/>
</dbReference>
<comment type="similarity">
    <text evidence="5">Belongs to the RimM family.</text>
</comment>
<comment type="function">
    <text evidence="5">An accessory protein needed during the final step in the assembly of 30S ribosomal subunit, possibly for assembly of the head region. Essential for efficient processing of 16S rRNA. May be needed both before and after RbfA during the maturation of 16S rRNA. It has affinity for free ribosomal 30S subunits but not for 70S ribosomes.</text>
</comment>
<name>A0A449BL43_9MOLU</name>
<dbReference type="InterPro" id="IPR036976">
    <property type="entry name" value="RimM_N_sf"/>
</dbReference>
<dbReference type="KEGG" id="ahk:NCTC10172_01252"/>
<evidence type="ECO:0000313" key="8">
    <source>
        <dbReference type="EMBL" id="VEU83195.1"/>
    </source>
</evidence>
<feature type="domain" description="Ribosome maturation factor RimM PRC barrel" evidence="7">
    <location>
        <begin position="95"/>
        <end position="145"/>
    </location>
</feature>
<dbReference type="SUPFAM" id="SSF50447">
    <property type="entry name" value="Translation proteins"/>
    <property type="match status" value="1"/>
</dbReference>
<organism evidence="8 9">
    <name type="scientific">Acholeplasma hippikon</name>
    <dbReference type="NCBI Taxonomy" id="264636"/>
    <lineage>
        <taxon>Bacteria</taxon>
        <taxon>Bacillati</taxon>
        <taxon>Mycoplasmatota</taxon>
        <taxon>Mollicutes</taxon>
        <taxon>Acholeplasmatales</taxon>
        <taxon>Acholeplasmataceae</taxon>
        <taxon>Acholeplasma</taxon>
    </lineage>
</organism>
<keyword evidence="9" id="KW-1185">Reference proteome</keyword>
<dbReference type="Gene3D" id="2.40.30.60">
    <property type="entry name" value="RimM"/>
    <property type="match status" value="1"/>
</dbReference>
<dbReference type="Pfam" id="PF24986">
    <property type="entry name" value="PRC_RimM"/>
    <property type="match status" value="1"/>
</dbReference>
<dbReference type="InterPro" id="IPR056792">
    <property type="entry name" value="PRC_RimM"/>
</dbReference>
<sequence length="161" mass="18200">MMLYSIGKIVTTHGIKGEVKVLPDTDFNRFVKGAVVIVNGKELTINTVRTQNEYFLVSFEGYPTLTEVETLRGFEVFTKEEPTELGENEYHLPALIGLPVYTMDNTLVGEVDSVLELPQGHLLRVLTTEKKKVLIPFVKEFIKTVSDDGIWIDVIEGLLWK</sequence>
<keyword evidence="2 5" id="KW-0690">Ribosome biogenesis</keyword>
<dbReference type="STRING" id="1408416.GCA_000702765_01267"/>
<evidence type="ECO:0000256" key="4">
    <source>
        <dbReference type="ARBA" id="ARBA00023186"/>
    </source>
</evidence>
<evidence type="ECO:0000259" key="6">
    <source>
        <dbReference type="Pfam" id="PF01782"/>
    </source>
</evidence>
<feature type="domain" description="RimM N-terminal" evidence="6">
    <location>
        <begin position="6"/>
        <end position="81"/>
    </location>
</feature>
<keyword evidence="1 5" id="KW-0963">Cytoplasm</keyword>
<evidence type="ECO:0000313" key="9">
    <source>
        <dbReference type="Proteomes" id="UP000290909"/>
    </source>
</evidence>
<evidence type="ECO:0000256" key="5">
    <source>
        <dbReference type="HAMAP-Rule" id="MF_00014"/>
    </source>
</evidence>
<reference evidence="8 9" key="1">
    <citation type="submission" date="2019-01" db="EMBL/GenBank/DDBJ databases">
        <authorList>
            <consortium name="Pathogen Informatics"/>
        </authorList>
    </citation>
    <scope>NUCLEOTIDE SEQUENCE [LARGE SCALE GENOMIC DNA]</scope>
    <source>
        <strain evidence="8 9">NCTC10172</strain>
    </source>
</reference>
<accession>A0A449BL43</accession>
<dbReference type="InterPro" id="IPR002676">
    <property type="entry name" value="RimM_N"/>
</dbReference>
<protein>
    <recommendedName>
        <fullName evidence="5">Ribosome maturation factor RimM</fullName>
    </recommendedName>
</protein>
<comment type="subunit">
    <text evidence="5">Binds ribosomal protein uS19.</text>
</comment>
<dbReference type="PANTHER" id="PTHR33692:SF1">
    <property type="entry name" value="RIBOSOME MATURATION FACTOR RIMM"/>
    <property type="match status" value="1"/>
</dbReference>
<dbReference type="GO" id="GO:0042274">
    <property type="term" value="P:ribosomal small subunit biogenesis"/>
    <property type="evidence" value="ECO:0007669"/>
    <property type="project" value="UniProtKB-UniRule"/>
</dbReference>
<keyword evidence="3 5" id="KW-0698">rRNA processing</keyword>
<comment type="domain">
    <text evidence="5">The PRC barrel domain binds ribosomal protein uS19.</text>
</comment>
<gene>
    <name evidence="5 8" type="primary">rimM</name>
    <name evidence="8" type="ORF">NCTC10172_01252</name>
</gene>
<evidence type="ECO:0000259" key="7">
    <source>
        <dbReference type="Pfam" id="PF24986"/>
    </source>
</evidence>
<dbReference type="HAMAP" id="MF_00014">
    <property type="entry name" value="Ribosome_mat_RimM"/>
    <property type="match status" value="1"/>
</dbReference>
<dbReference type="SUPFAM" id="SSF50346">
    <property type="entry name" value="PRC-barrel domain"/>
    <property type="match status" value="1"/>
</dbReference>
<evidence type="ECO:0000256" key="2">
    <source>
        <dbReference type="ARBA" id="ARBA00022517"/>
    </source>
</evidence>
<evidence type="ECO:0000256" key="1">
    <source>
        <dbReference type="ARBA" id="ARBA00022490"/>
    </source>
</evidence>
<dbReference type="EMBL" id="LR215050">
    <property type="protein sequence ID" value="VEU83195.1"/>
    <property type="molecule type" value="Genomic_DNA"/>
</dbReference>
<dbReference type="GO" id="GO:0043022">
    <property type="term" value="F:ribosome binding"/>
    <property type="evidence" value="ECO:0007669"/>
    <property type="project" value="InterPro"/>
</dbReference>
<dbReference type="Pfam" id="PF01782">
    <property type="entry name" value="RimM"/>
    <property type="match status" value="1"/>
</dbReference>
<evidence type="ECO:0000256" key="3">
    <source>
        <dbReference type="ARBA" id="ARBA00022552"/>
    </source>
</evidence>
<comment type="subcellular location">
    <subcellularLocation>
        <location evidence="5">Cytoplasm</location>
    </subcellularLocation>
</comment>
<dbReference type="AlphaFoldDB" id="A0A449BL43"/>
<keyword evidence="4 5" id="KW-0143">Chaperone</keyword>
<dbReference type="GO" id="GO:0006364">
    <property type="term" value="P:rRNA processing"/>
    <property type="evidence" value="ECO:0007669"/>
    <property type="project" value="UniProtKB-UniRule"/>
</dbReference>
<dbReference type="GO" id="GO:0005840">
    <property type="term" value="C:ribosome"/>
    <property type="evidence" value="ECO:0007669"/>
    <property type="project" value="InterPro"/>
</dbReference>
<dbReference type="NCBIfam" id="TIGR02273">
    <property type="entry name" value="16S_RimM"/>
    <property type="match status" value="1"/>
</dbReference>
<dbReference type="GO" id="GO:0005737">
    <property type="term" value="C:cytoplasm"/>
    <property type="evidence" value="ECO:0007669"/>
    <property type="project" value="UniProtKB-SubCell"/>
</dbReference>
<dbReference type="Proteomes" id="UP000290909">
    <property type="component" value="Chromosome"/>
</dbReference>
<dbReference type="InterPro" id="IPR011961">
    <property type="entry name" value="RimM"/>
</dbReference>
<proteinExistence type="inferred from homology"/>
<dbReference type="InterPro" id="IPR009000">
    <property type="entry name" value="Transl_B-barrel_sf"/>
</dbReference>
<dbReference type="InterPro" id="IPR011033">
    <property type="entry name" value="PRC_barrel-like_sf"/>
</dbReference>
<dbReference type="PANTHER" id="PTHR33692">
    <property type="entry name" value="RIBOSOME MATURATION FACTOR RIMM"/>
    <property type="match status" value="1"/>
</dbReference>